<evidence type="ECO:0000313" key="3">
    <source>
        <dbReference type="Proteomes" id="UP000499080"/>
    </source>
</evidence>
<proteinExistence type="predicted"/>
<dbReference type="AlphaFoldDB" id="A0A4Y2RSC9"/>
<keyword evidence="3" id="KW-1185">Reference proteome</keyword>
<name>A0A4Y2RSC9_ARAVE</name>
<protein>
    <submittedName>
        <fullName evidence="2">Uncharacterized protein</fullName>
    </submittedName>
</protein>
<dbReference type="EMBL" id="BGPR01018247">
    <property type="protein sequence ID" value="GBN78626.1"/>
    <property type="molecule type" value="Genomic_DNA"/>
</dbReference>
<sequence length="89" mass="9991">MKSAYTEMKACILYCYEHVKSLSSNVSLMVGKRVLQGYVLECQGNRAIDPDLGDHFGNFGDEVWDFKNAGIFAISILGAEFRIYPDDSM</sequence>
<dbReference type="EMBL" id="BGPR01018248">
    <property type="protein sequence ID" value="GBN78628.1"/>
    <property type="molecule type" value="Genomic_DNA"/>
</dbReference>
<evidence type="ECO:0000313" key="2">
    <source>
        <dbReference type="EMBL" id="GBN78628.1"/>
    </source>
</evidence>
<comment type="caution">
    <text evidence="2">The sequence shown here is derived from an EMBL/GenBank/DDBJ whole genome shotgun (WGS) entry which is preliminary data.</text>
</comment>
<dbReference type="Proteomes" id="UP000499080">
    <property type="component" value="Unassembled WGS sequence"/>
</dbReference>
<organism evidence="2 3">
    <name type="scientific">Araneus ventricosus</name>
    <name type="common">Orbweaver spider</name>
    <name type="synonym">Epeira ventricosa</name>
    <dbReference type="NCBI Taxonomy" id="182803"/>
    <lineage>
        <taxon>Eukaryota</taxon>
        <taxon>Metazoa</taxon>
        <taxon>Ecdysozoa</taxon>
        <taxon>Arthropoda</taxon>
        <taxon>Chelicerata</taxon>
        <taxon>Arachnida</taxon>
        <taxon>Araneae</taxon>
        <taxon>Araneomorphae</taxon>
        <taxon>Entelegynae</taxon>
        <taxon>Araneoidea</taxon>
        <taxon>Araneidae</taxon>
        <taxon>Araneus</taxon>
    </lineage>
</organism>
<evidence type="ECO:0000313" key="1">
    <source>
        <dbReference type="EMBL" id="GBN78626.1"/>
    </source>
</evidence>
<gene>
    <name evidence="1" type="ORF">AVEN_54215_1</name>
    <name evidence="2" type="ORF">AVEN_88415_1</name>
</gene>
<accession>A0A4Y2RSC9</accession>
<reference evidence="2 3" key="1">
    <citation type="journal article" date="2019" name="Sci. Rep.">
        <title>Orb-weaving spider Araneus ventricosus genome elucidates the spidroin gene catalogue.</title>
        <authorList>
            <person name="Kono N."/>
            <person name="Nakamura H."/>
            <person name="Ohtoshi R."/>
            <person name="Moran D.A.P."/>
            <person name="Shinohara A."/>
            <person name="Yoshida Y."/>
            <person name="Fujiwara M."/>
            <person name="Mori M."/>
            <person name="Tomita M."/>
            <person name="Arakawa K."/>
        </authorList>
    </citation>
    <scope>NUCLEOTIDE SEQUENCE [LARGE SCALE GENOMIC DNA]</scope>
</reference>